<accession>A0A8J3Z6L0</accession>
<gene>
    <name evidence="2" type="ORF">Vau01_033960</name>
</gene>
<dbReference type="Proteomes" id="UP000612585">
    <property type="component" value="Unassembled WGS sequence"/>
</dbReference>
<dbReference type="RefSeq" id="WP_203993300.1">
    <property type="nucleotide sequence ID" value="NZ_BOPG01000022.1"/>
</dbReference>
<evidence type="ECO:0000313" key="3">
    <source>
        <dbReference type="Proteomes" id="UP000612585"/>
    </source>
</evidence>
<evidence type="ECO:0000313" key="2">
    <source>
        <dbReference type="EMBL" id="GIJ55880.1"/>
    </source>
</evidence>
<evidence type="ECO:0000259" key="1">
    <source>
        <dbReference type="Pfam" id="PF11203"/>
    </source>
</evidence>
<comment type="caution">
    <text evidence="2">The sequence shown here is derived from an EMBL/GenBank/DDBJ whole genome shotgun (WGS) entry which is preliminary data.</text>
</comment>
<keyword evidence="3" id="KW-1185">Reference proteome</keyword>
<feature type="domain" description="Type VII secretion system protein EccE" evidence="1">
    <location>
        <begin position="198"/>
        <end position="293"/>
    </location>
</feature>
<reference evidence="2" key="1">
    <citation type="submission" date="2021-01" db="EMBL/GenBank/DDBJ databases">
        <title>Whole genome shotgun sequence of Virgisporangium aurantiacum NBRC 16421.</title>
        <authorList>
            <person name="Komaki H."/>
            <person name="Tamura T."/>
        </authorList>
    </citation>
    <scope>NUCLEOTIDE SEQUENCE</scope>
    <source>
        <strain evidence="2">NBRC 16421</strain>
    </source>
</reference>
<dbReference type="EMBL" id="BOPG01000022">
    <property type="protein sequence ID" value="GIJ55880.1"/>
    <property type="molecule type" value="Genomic_DNA"/>
</dbReference>
<dbReference type="InterPro" id="IPR050051">
    <property type="entry name" value="EccE_dom"/>
</dbReference>
<name>A0A8J3Z6L0_9ACTN</name>
<protein>
    <recommendedName>
        <fullName evidence="1">Type VII secretion system protein EccE domain-containing protein</fullName>
    </recommendedName>
</protein>
<organism evidence="2 3">
    <name type="scientific">Virgisporangium aurantiacum</name>
    <dbReference type="NCBI Taxonomy" id="175570"/>
    <lineage>
        <taxon>Bacteria</taxon>
        <taxon>Bacillati</taxon>
        <taxon>Actinomycetota</taxon>
        <taxon>Actinomycetes</taxon>
        <taxon>Micromonosporales</taxon>
        <taxon>Micromonosporaceae</taxon>
        <taxon>Virgisporangium</taxon>
    </lineage>
</organism>
<proteinExistence type="predicted"/>
<dbReference type="AlphaFoldDB" id="A0A8J3Z6L0"/>
<dbReference type="Pfam" id="PF11203">
    <property type="entry name" value="EccE"/>
    <property type="match status" value="1"/>
</dbReference>
<sequence length="401" mass="41045">MPDIMGASRAAGRFGVAQLVSVELAVVAVAASVYGLPPVAAAVSGGVTALVLTMTLGRSGGRWMYEVVGAQRRLSRRRRAGLRAADAAPAQRAVLAAFAPDLSTRTATDRGTEIGVGMDEFGWFAAIAVVPPDGLSRDPAAALRLDWLARLAAEPSVPASTLQAVVRQVDGPAPGVDPGSPSAASYRLLRKALGLPPSRQIWLVARLAPRDGALAAAGRGGGEAGVHKALATTLKRLATGLAEAGLTYRILDEAALWAAVTVACGLPAATVSPPRERWSRVEAGGAVHVCFAVRSWSTAQPADALSELLRLPDASAVSTAVVFGPRTVPPSPDAPAPPPAPVPVRVLVRVAAAPDRVTSCVDALQATATRLDVKLVRLNGEQGAAVYATAPTGTTIGLAPW</sequence>